<evidence type="ECO:0000256" key="7">
    <source>
        <dbReference type="ARBA" id="ARBA00022833"/>
    </source>
</evidence>
<keyword evidence="7" id="KW-0862">Zinc</keyword>
<dbReference type="Proteomes" id="UP000786811">
    <property type="component" value="Unassembled WGS sequence"/>
</dbReference>
<name>A0A8J2HHW1_COTCN</name>
<proteinExistence type="predicted"/>
<keyword evidence="4" id="KW-0479">Metal-binding</keyword>
<dbReference type="GO" id="GO:0061630">
    <property type="term" value="F:ubiquitin protein ligase activity"/>
    <property type="evidence" value="ECO:0007669"/>
    <property type="project" value="UniProtKB-EC"/>
</dbReference>
<keyword evidence="5" id="KW-0863">Zinc-finger</keyword>
<evidence type="ECO:0000313" key="10">
    <source>
        <dbReference type="Proteomes" id="UP000786811"/>
    </source>
</evidence>
<sequence length="80" mass="9209">MAEAVVDGTSMSRFFCHKCSIEIERLLPDYTCPNCASGFIERLENAEDHDANMEMNSEDFNDIDFDVKLSDWSSEPNNFY</sequence>
<comment type="caution">
    <text evidence="9">The sequence shown here is derived from an EMBL/GenBank/DDBJ whole genome shotgun (WGS) entry which is preliminary data.</text>
</comment>
<dbReference type="Pfam" id="PF14369">
    <property type="entry name" value="Zn_ribbon_19"/>
    <property type="match status" value="1"/>
</dbReference>
<evidence type="ECO:0000256" key="4">
    <source>
        <dbReference type="ARBA" id="ARBA00022723"/>
    </source>
</evidence>
<evidence type="ECO:0000313" key="9">
    <source>
        <dbReference type="EMBL" id="CAG5100697.1"/>
    </source>
</evidence>
<evidence type="ECO:0000256" key="5">
    <source>
        <dbReference type="ARBA" id="ARBA00022771"/>
    </source>
</evidence>
<organism evidence="9 10">
    <name type="scientific">Cotesia congregata</name>
    <name type="common">Parasitoid wasp</name>
    <name type="synonym">Apanteles congregatus</name>
    <dbReference type="NCBI Taxonomy" id="51543"/>
    <lineage>
        <taxon>Eukaryota</taxon>
        <taxon>Metazoa</taxon>
        <taxon>Ecdysozoa</taxon>
        <taxon>Arthropoda</taxon>
        <taxon>Hexapoda</taxon>
        <taxon>Insecta</taxon>
        <taxon>Pterygota</taxon>
        <taxon>Neoptera</taxon>
        <taxon>Endopterygota</taxon>
        <taxon>Hymenoptera</taxon>
        <taxon>Apocrita</taxon>
        <taxon>Ichneumonoidea</taxon>
        <taxon>Braconidae</taxon>
        <taxon>Microgastrinae</taxon>
        <taxon>Cotesia</taxon>
    </lineage>
</organism>
<keyword evidence="3" id="KW-0808">Transferase</keyword>
<protein>
    <recommendedName>
        <fullName evidence="2">RING-type E3 ubiquitin transferase</fullName>
        <ecNumber evidence="2">2.3.2.27</ecNumber>
    </recommendedName>
</protein>
<dbReference type="GO" id="GO:0008270">
    <property type="term" value="F:zinc ion binding"/>
    <property type="evidence" value="ECO:0007669"/>
    <property type="project" value="UniProtKB-KW"/>
</dbReference>
<reference evidence="9" key="1">
    <citation type="submission" date="2021-04" db="EMBL/GenBank/DDBJ databases">
        <authorList>
            <person name="Chebbi M.A.C M."/>
        </authorList>
    </citation>
    <scope>NUCLEOTIDE SEQUENCE</scope>
</reference>
<gene>
    <name evidence="9" type="ORF">HICCMSTLAB_LOCUS9770</name>
</gene>
<dbReference type="OrthoDB" id="8062037at2759"/>
<evidence type="ECO:0000256" key="2">
    <source>
        <dbReference type="ARBA" id="ARBA00012483"/>
    </source>
</evidence>
<evidence type="ECO:0000256" key="3">
    <source>
        <dbReference type="ARBA" id="ARBA00022679"/>
    </source>
</evidence>
<accession>A0A8J2HHW1</accession>
<dbReference type="AlphaFoldDB" id="A0A8J2HHW1"/>
<evidence type="ECO:0000259" key="8">
    <source>
        <dbReference type="Pfam" id="PF14369"/>
    </source>
</evidence>
<feature type="domain" description="E3 ubiquitin-protein ligase RNF126-like zinc-ribbon" evidence="8">
    <location>
        <begin position="12"/>
        <end position="43"/>
    </location>
</feature>
<dbReference type="InterPro" id="IPR039525">
    <property type="entry name" value="RNF126-like_zinc-ribbon"/>
</dbReference>
<dbReference type="EC" id="2.3.2.27" evidence="2"/>
<evidence type="ECO:0000256" key="6">
    <source>
        <dbReference type="ARBA" id="ARBA00022786"/>
    </source>
</evidence>
<comment type="catalytic activity">
    <reaction evidence="1">
        <text>S-ubiquitinyl-[E2 ubiquitin-conjugating enzyme]-L-cysteine + [acceptor protein]-L-lysine = [E2 ubiquitin-conjugating enzyme]-L-cysteine + N(6)-ubiquitinyl-[acceptor protein]-L-lysine.</text>
        <dbReference type="EC" id="2.3.2.27"/>
    </reaction>
</comment>
<keyword evidence="6" id="KW-0833">Ubl conjugation pathway</keyword>
<keyword evidence="10" id="KW-1185">Reference proteome</keyword>
<dbReference type="EMBL" id="CAJNRD030001122">
    <property type="protein sequence ID" value="CAG5100697.1"/>
    <property type="molecule type" value="Genomic_DNA"/>
</dbReference>
<evidence type="ECO:0000256" key="1">
    <source>
        <dbReference type="ARBA" id="ARBA00000900"/>
    </source>
</evidence>